<keyword evidence="2" id="KW-0963">Cytoplasm</keyword>
<comment type="caution">
    <text evidence="2">Once thought to be involved in copper homeostasis, experiments in E.coli have shown this is not the case.</text>
</comment>
<dbReference type="PANTHER" id="PTHR12598">
    <property type="entry name" value="COPPER HOMEOSTASIS PROTEIN CUTC"/>
    <property type="match status" value="1"/>
</dbReference>
<dbReference type="GO" id="GO:0005507">
    <property type="term" value="F:copper ion binding"/>
    <property type="evidence" value="ECO:0007669"/>
    <property type="project" value="TreeGrafter"/>
</dbReference>
<protein>
    <recommendedName>
        <fullName evidence="2">PF03932 family protein CutC</fullName>
    </recommendedName>
</protein>
<reference evidence="3" key="1">
    <citation type="submission" date="2020-08" db="EMBL/GenBank/DDBJ databases">
        <title>Novel species isolated from subtropical streams in China.</title>
        <authorList>
            <person name="Lu H."/>
        </authorList>
    </citation>
    <scope>NUCLEOTIDE SEQUENCE</scope>
    <source>
        <strain evidence="3">LX22W</strain>
    </source>
</reference>
<dbReference type="Gene3D" id="3.20.20.380">
    <property type="entry name" value="Copper homeostasis (CutC) domain"/>
    <property type="match status" value="1"/>
</dbReference>
<evidence type="ECO:0000313" key="3">
    <source>
        <dbReference type="EMBL" id="MBC3883178.1"/>
    </source>
</evidence>
<dbReference type="EMBL" id="JACOFZ010000010">
    <property type="protein sequence ID" value="MBC3883178.1"/>
    <property type="molecule type" value="Genomic_DNA"/>
</dbReference>
<dbReference type="AlphaFoldDB" id="A0A923HSI2"/>
<evidence type="ECO:0000256" key="2">
    <source>
        <dbReference type="HAMAP-Rule" id="MF_00795"/>
    </source>
</evidence>
<dbReference type="InterPro" id="IPR005627">
    <property type="entry name" value="CutC-like"/>
</dbReference>
<sequence length="255" mass="27485">MIPRRTIIEIAANSVRSAIAAEAGGADRVELCEFLEGGGVTPSFGTIAYTRDKLNIPLHVLIRPRVGDFCYGDEELEIMLRDVSMCRQLACDGVVIGALDRDSNIDRDFCIRLIDAAGDMRVVFHRAFDCVLDIDRNWPALTSLGVHGLLTSGASDDANTGAAQIANYVQRNAALEIIAGAGVNAAQVQDLILMTGAHAVHASARQLQQSTAAMRVIAGLDGQFWQTDQELVEQLVQAVRHADTGAQSRFINKIA</sequence>
<comment type="similarity">
    <text evidence="1 2">Belongs to the CutC family.</text>
</comment>
<evidence type="ECO:0000256" key="1">
    <source>
        <dbReference type="ARBA" id="ARBA00007768"/>
    </source>
</evidence>
<organism evidence="3 4">
    <name type="scientific">Undibacterium nitidum</name>
    <dbReference type="NCBI Taxonomy" id="2762298"/>
    <lineage>
        <taxon>Bacteria</taxon>
        <taxon>Pseudomonadati</taxon>
        <taxon>Pseudomonadota</taxon>
        <taxon>Betaproteobacteria</taxon>
        <taxon>Burkholderiales</taxon>
        <taxon>Oxalobacteraceae</taxon>
        <taxon>Undibacterium</taxon>
    </lineage>
</organism>
<dbReference type="InterPro" id="IPR036822">
    <property type="entry name" value="CutC-like_dom_sf"/>
</dbReference>
<gene>
    <name evidence="2" type="primary">cutC</name>
    <name evidence="3" type="ORF">H8K36_17415</name>
</gene>
<dbReference type="GO" id="GO:0005737">
    <property type="term" value="C:cytoplasm"/>
    <property type="evidence" value="ECO:0007669"/>
    <property type="project" value="UniProtKB-SubCell"/>
</dbReference>
<dbReference type="Proteomes" id="UP000627446">
    <property type="component" value="Unassembled WGS sequence"/>
</dbReference>
<dbReference type="Pfam" id="PF03932">
    <property type="entry name" value="CutC"/>
    <property type="match status" value="1"/>
</dbReference>
<comment type="caution">
    <text evidence="3">The sequence shown here is derived from an EMBL/GenBank/DDBJ whole genome shotgun (WGS) entry which is preliminary data.</text>
</comment>
<dbReference type="RefSeq" id="WP_186917797.1">
    <property type="nucleotide sequence ID" value="NZ_JACOFZ010000010.1"/>
</dbReference>
<dbReference type="SUPFAM" id="SSF110395">
    <property type="entry name" value="CutC-like"/>
    <property type="match status" value="1"/>
</dbReference>
<dbReference type="HAMAP" id="MF_00795">
    <property type="entry name" value="CutC"/>
    <property type="match status" value="1"/>
</dbReference>
<dbReference type="PANTHER" id="PTHR12598:SF0">
    <property type="entry name" value="COPPER HOMEOSTASIS PROTEIN CUTC HOMOLOG"/>
    <property type="match status" value="1"/>
</dbReference>
<proteinExistence type="inferred from homology"/>
<comment type="subcellular location">
    <subcellularLocation>
        <location evidence="2">Cytoplasm</location>
    </subcellularLocation>
</comment>
<accession>A0A923HSI2</accession>
<keyword evidence="4" id="KW-1185">Reference proteome</keyword>
<name>A0A923HSI2_9BURK</name>
<evidence type="ECO:0000313" key="4">
    <source>
        <dbReference type="Proteomes" id="UP000627446"/>
    </source>
</evidence>